<feature type="compositionally biased region" description="Basic and acidic residues" evidence="1">
    <location>
        <begin position="307"/>
        <end position="324"/>
    </location>
</feature>
<dbReference type="GO" id="GO:0006282">
    <property type="term" value="P:regulation of DNA repair"/>
    <property type="evidence" value="ECO:0000318"/>
    <property type="project" value="GO_Central"/>
</dbReference>
<dbReference type="PANTHER" id="PTHR14944">
    <property type="entry name" value="RPA-RELATED PROTEIN RADX"/>
    <property type="match status" value="1"/>
</dbReference>
<dbReference type="InterPro" id="IPR012340">
    <property type="entry name" value="NA-bd_OB-fold"/>
</dbReference>
<dbReference type="Proteomes" id="UP000001646">
    <property type="component" value="Unplaced"/>
</dbReference>
<reference evidence="2" key="3">
    <citation type="submission" date="2025-09" db="UniProtKB">
        <authorList>
            <consortium name="Ensembl"/>
        </authorList>
    </citation>
    <scope>IDENTIFICATION</scope>
</reference>
<protein>
    <recommendedName>
        <fullName evidence="4">RPA1 related single stranded DNA binding protein, X-linked</fullName>
    </recommendedName>
</protein>
<feature type="region of interest" description="Disordered" evidence="1">
    <location>
        <begin position="91"/>
        <end position="190"/>
    </location>
</feature>
<dbReference type="Bgee" id="ENSACAG00000002767">
    <property type="expression patterns" value="Expressed in forelimb bud and 13 other cell types or tissues"/>
</dbReference>
<keyword evidence="3" id="KW-1185">Reference proteome</keyword>
<dbReference type="InParanoid" id="A0A803SZK9"/>
<feature type="compositionally biased region" description="Low complexity" evidence="1">
    <location>
        <begin position="981"/>
        <end position="993"/>
    </location>
</feature>
<dbReference type="GO" id="GO:0003697">
    <property type="term" value="F:single-stranded DNA binding"/>
    <property type="evidence" value="ECO:0000318"/>
    <property type="project" value="GO_Central"/>
</dbReference>
<evidence type="ECO:0000313" key="2">
    <source>
        <dbReference type="Ensembl" id="ENSACAP00000028399.1"/>
    </source>
</evidence>
<dbReference type="InterPro" id="IPR040893">
    <property type="entry name" value="RADX"/>
</dbReference>
<feature type="region of interest" description="Disordered" evidence="1">
    <location>
        <begin position="944"/>
        <end position="1023"/>
    </location>
</feature>
<gene>
    <name evidence="2" type="primary">radx</name>
</gene>
<feature type="region of interest" description="Disordered" evidence="1">
    <location>
        <begin position="307"/>
        <end position="331"/>
    </location>
</feature>
<feature type="region of interest" description="Disordered" evidence="1">
    <location>
        <begin position="242"/>
        <end position="294"/>
    </location>
</feature>
<feature type="region of interest" description="Disordered" evidence="1">
    <location>
        <begin position="203"/>
        <end position="229"/>
    </location>
</feature>
<feature type="compositionally biased region" description="Basic and acidic residues" evidence="1">
    <location>
        <begin position="106"/>
        <end position="120"/>
    </location>
</feature>
<evidence type="ECO:0000313" key="3">
    <source>
        <dbReference type="Proteomes" id="UP000001646"/>
    </source>
</evidence>
<evidence type="ECO:0000256" key="1">
    <source>
        <dbReference type="SAM" id="MobiDB-lite"/>
    </source>
</evidence>
<dbReference type="GO" id="GO:0005657">
    <property type="term" value="C:replication fork"/>
    <property type="evidence" value="ECO:0000318"/>
    <property type="project" value="GO_Central"/>
</dbReference>
<sequence>MASEIIGKRIGGTERPSGVKRKGIDTEMASEVIGKGIGGTERASGVKAKGIDTEMASEIIGKRIGGTERASGVKRKGIDTEMASKVIGKGIGGTERASGVKRKTNGGKEEASGVKGKGSDTETASEMFGKRNRCTERASKGKGEGIGCKEMAPGMKSKGFDTEMASEGKSRGIGDTEITSGMNGKGTDTEMASEVKGKTIGGTEMASGVTHKGIGGTEMASGVKGKGTDTEMASERLGRGIGSTEMASNVKGKGTGGKEMASGTMVKGTDAEMASEGKGRGNGITEMASEKKGKGIDTEIASEMIGKGDRGTERASKGKGHGIDTEMPSDGIGKEIGGTEMASGVNGKGTDTEIASEAKGKTIGGTEMASGVNGEGTDTEMASGVEGKGIGTPETGAPTVDSWIQRTFWQAQNVPQRRLSLPDAQPVTVLALERYLADLPPLPSPVSKPLETRTGPSQAAPWPAYYYDLTLTDGVYQERCHLWPTLNSLVQKNALHCGLRVKITKCFYMHDEKKLGYGFLCVEGLEILGESNLENTLQEQKEYSEKPPMPLKGTKKHYLPLWNNEDPCGEMWVSRKPSQEVCVDVSKLTSLLHLEESWKHKLNFKPLLVRIMHKTRLRYYGKPETKLYVPYQAYFEVADHSGMMSMVLWNSLCPEWYNSMKIGTVLLLEQYAIKSSYPFKTQPAPGDLHMKRFSSIEITLNVRDPPTKISIIPEHQVKAEWELPEVKYQFITRSELDNLSNNHCCDIIGLVQYVGRAERTRKKEFGEDFWVSRCVHVIDGTSEQPFILELFATSQPDIFEQIHPMTYLVCTQMRVMRDIAEDGSSTVYLTSSNETQVFITGWHKGQPYTEDTKVKNFIKWIKTQKEASHMERMSMGGYYPFPPVPDTFSKYFENKKVESILTSTNQMEKEIESLHYREHKRIAFRGIISAVRYVSCSNASQEASRVEPVQITKISSSQSSVTDGDHVKEESTRHRQTGETSSAQSSSFLQQQQHMETRRQRAKRKMAAIETGEPSPTPSPCSYFTRSEAKKIRLQKHLNENYFEMNRSQGGKEETTQPFKNSKEITGVPVRVQAERKCRNSWESALWEAVKDNLTQHLNYSRIFPESFPCKFNYTHKEFLMRRCNLQPARCKPKECAANGDVGTLENACPLEYYEVAILGKNHDDAVDVVFVPACSEDSHLFRGKATSSSVVLTHTSGTSCQQESINNEGRSEMFPFTDVAVKAGADLEKQHVVCILDICSLGEDKVEVFLNKVYKITEDGLTNQTDLKNDQTSVR</sequence>
<feature type="compositionally biased region" description="Basic and acidic residues" evidence="1">
    <location>
        <begin position="133"/>
        <end position="143"/>
    </location>
</feature>
<evidence type="ECO:0008006" key="4">
    <source>
        <dbReference type="Google" id="ProtNLM"/>
    </source>
</evidence>
<reference evidence="2" key="2">
    <citation type="submission" date="2025-08" db="UniProtKB">
        <authorList>
            <consortium name="Ensembl"/>
        </authorList>
    </citation>
    <scope>IDENTIFICATION</scope>
</reference>
<dbReference type="PANTHER" id="PTHR14944:SF2">
    <property type="entry name" value="RPA-RELATED PROTEIN RADX"/>
    <property type="match status" value="1"/>
</dbReference>
<dbReference type="Pfam" id="PF17659">
    <property type="entry name" value="RADX"/>
    <property type="match status" value="1"/>
</dbReference>
<feature type="compositionally biased region" description="Basic and acidic residues" evidence="1">
    <location>
        <begin position="963"/>
        <end position="977"/>
    </location>
</feature>
<feature type="compositionally biased region" description="Polar residues" evidence="1">
    <location>
        <begin position="952"/>
        <end position="962"/>
    </location>
</feature>
<dbReference type="Ensembl" id="ENSACAT00000048474.1">
    <property type="protein sequence ID" value="ENSACAP00000028399.1"/>
    <property type="gene ID" value="ENSACAG00000002767.4"/>
</dbReference>
<accession>A0A803SZK9</accession>
<name>A0A803SZK9_ANOCA</name>
<reference evidence="2" key="1">
    <citation type="submission" date="2009-12" db="EMBL/GenBank/DDBJ databases">
        <title>The Genome Sequence of Anolis carolinensis (Green Anole Lizard).</title>
        <authorList>
            <consortium name="The Genome Sequencing Platform"/>
            <person name="Di Palma F."/>
            <person name="Alfoldi J."/>
            <person name="Heiman D."/>
            <person name="Young S."/>
            <person name="Grabherr M."/>
            <person name="Johnson J."/>
            <person name="Lander E.S."/>
            <person name="Lindblad-Toh K."/>
        </authorList>
    </citation>
    <scope>NUCLEOTIDE SEQUENCE [LARGE SCALE GENOMIC DNA]</scope>
    <source>
        <strain evidence="2">JBL SC #1</strain>
    </source>
</reference>
<organism evidence="2 3">
    <name type="scientific">Anolis carolinensis</name>
    <name type="common">Green anole</name>
    <name type="synonym">American chameleon</name>
    <dbReference type="NCBI Taxonomy" id="28377"/>
    <lineage>
        <taxon>Eukaryota</taxon>
        <taxon>Metazoa</taxon>
        <taxon>Chordata</taxon>
        <taxon>Craniata</taxon>
        <taxon>Vertebrata</taxon>
        <taxon>Euteleostomi</taxon>
        <taxon>Lepidosauria</taxon>
        <taxon>Squamata</taxon>
        <taxon>Bifurcata</taxon>
        <taxon>Unidentata</taxon>
        <taxon>Episquamata</taxon>
        <taxon>Toxicofera</taxon>
        <taxon>Iguania</taxon>
        <taxon>Dactyloidae</taxon>
        <taxon>Anolis</taxon>
    </lineage>
</organism>
<proteinExistence type="predicted"/>
<dbReference type="AlphaFoldDB" id="A0A803SZK9"/>
<dbReference type="Gene3D" id="2.40.50.140">
    <property type="entry name" value="Nucleic acid-binding proteins"/>
    <property type="match status" value="1"/>
</dbReference>
<feature type="region of interest" description="Disordered" evidence="1">
    <location>
        <begin position="1"/>
        <end position="26"/>
    </location>
</feature>
<dbReference type="GeneTree" id="ENSGT00390000005094"/>
<feature type="compositionally biased region" description="Basic and acidic residues" evidence="1">
    <location>
        <begin position="158"/>
        <end position="174"/>
    </location>
</feature>